<feature type="transmembrane region" description="Helical" evidence="1">
    <location>
        <begin position="113"/>
        <end position="132"/>
    </location>
</feature>
<name>A0A8H5XNJ9_9HYPO</name>
<evidence type="ECO:0000256" key="2">
    <source>
        <dbReference type="SAM" id="SignalP"/>
    </source>
</evidence>
<dbReference type="PANTHER" id="PTHR34502">
    <property type="entry name" value="DUF6594 DOMAIN-CONTAINING PROTEIN-RELATED"/>
    <property type="match status" value="1"/>
</dbReference>
<evidence type="ECO:0000313" key="5">
    <source>
        <dbReference type="Proteomes" id="UP000544331"/>
    </source>
</evidence>
<keyword evidence="1" id="KW-0812">Transmembrane</keyword>
<proteinExistence type="predicted"/>
<dbReference type="InterPro" id="IPR046529">
    <property type="entry name" value="DUF6594"/>
</dbReference>
<dbReference type="AlphaFoldDB" id="A0A8H5XNJ9"/>
<dbReference type="PANTHER" id="PTHR34502:SF5">
    <property type="entry name" value="DUF6594 DOMAIN-CONTAINING PROTEIN"/>
    <property type="match status" value="1"/>
</dbReference>
<keyword evidence="1" id="KW-0472">Membrane</keyword>
<evidence type="ECO:0000256" key="1">
    <source>
        <dbReference type="SAM" id="Phobius"/>
    </source>
</evidence>
<feature type="transmembrane region" description="Helical" evidence="1">
    <location>
        <begin position="144"/>
        <end position="164"/>
    </location>
</feature>
<evidence type="ECO:0000259" key="3">
    <source>
        <dbReference type="Pfam" id="PF20237"/>
    </source>
</evidence>
<keyword evidence="1" id="KW-1133">Transmembrane helix</keyword>
<feature type="signal peptide" evidence="2">
    <location>
        <begin position="1"/>
        <end position="24"/>
    </location>
</feature>
<keyword evidence="2" id="KW-0732">Signal</keyword>
<accession>A0A8H5XNJ9</accession>
<gene>
    <name evidence="4" type="ORF">FMUND_15626</name>
</gene>
<reference evidence="4 5" key="1">
    <citation type="submission" date="2020-05" db="EMBL/GenBank/DDBJ databases">
        <title>Identification and distribution of gene clusters putatively required for synthesis of sphingolipid metabolism inhibitors in phylogenetically diverse species of the filamentous fungus Fusarium.</title>
        <authorList>
            <person name="Kim H.-S."/>
            <person name="Busman M."/>
            <person name="Brown D.W."/>
            <person name="Divon H."/>
            <person name="Uhlig S."/>
            <person name="Proctor R.H."/>
        </authorList>
    </citation>
    <scope>NUCLEOTIDE SEQUENCE [LARGE SCALE GENOMIC DNA]</scope>
    <source>
        <strain evidence="4 5">NRRL 66235</strain>
    </source>
</reference>
<organism evidence="4 5">
    <name type="scientific">Fusarium mundagurra</name>
    <dbReference type="NCBI Taxonomy" id="1567541"/>
    <lineage>
        <taxon>Eukaryota</taxon>
        <taxon>Fungi</taxon>
        <taxon>Dikarya</taxon>
        <taxon>Ascomycota</taxon>
        <taxon>Pezizomycotina</taxon>
        <taxon>Sordariomycetes</taxon>
        <taxon>Hypocreomycetidae</taxon>
        <taxon>Hypocreales</taxon>
        <taxon>Nectriaceae</taxon>
        <taxon>Fusarium</taxon>
        <taxon>Fusarium fujikuroi species complex</taxon>
    </lineage>
</organism>
<dbReference type="EMBL" id="JAAOAN010001148">
    <property type="protein sequence ID" value="KAF5696670.1"/>
    <property type="molecule type" value="Genomic_DNA"/>
</dbReference>
<dbReference type="Pfam" id="PF20237">
    <property type="entry name" value="DUF6594"/>
    <property type="match status" value="1"/>
</dbReference>
<keyword evidence="5" id="KW-1185">Reference proteome</keyword>
<feature type="domain" description="DUF6594" evidence="3">
    <location>
        <begin position="14"/>
        <end position="159"/>
    </location>
</feature>
<feature type="chain" id="PRO_5034149841" description="DUF6594 domain-containing protein" evidence="2">
    <location>
        <begin position="25"/>
        <end position="165"/>
    </location>
</feature>
<protein>
    <recommendedName>
        <fullName evidence="3">DUF6594 domain-containing protein</fullName>
    </recommendedName>
</protein>
<dbReference type="Proteomes" id="UP000544331">
    <property type="component" value="Unassembled WGS sequence"/>
</dbReference>
<comment type="caution">
    <text evidence="4">The sequence shown here is derived from an EMBL/GenBank/DDBJ whole genome shotgun (WGS) entry which is preliminary data.</text>
</comment>
<sequence>MQLTLHSLVLIIDQLLLQQSQILALSPASSYQYRILNNYIEGKNPILDEEAGSLRHPQDLVALGGPERDWIYRSLEKYDWDIFTGKKQRQAAENRSYLHLTSQTRLRRVVRTLVLLVCLFFLLAPILALANIKGRKGRLAVARNFEIAAALAAYAAVVVVFLSAT</sequence>
<evidence type="ECO:0000313" key="4">
    <source>
        <dbReference type="EMBL" id="KAF5696670.1"/>
    </source>
</evidence>